<keyword evidence="3" id="KW-1185">Reference proteome</keyword>
<keyword evidence="1" id="KW-1133">Transmembrane helix</keyword>
<keyword evidence="1" id="KW-0472">Membrane</keyword>
<feature type="transmembrane region" description="Helical" evidence="1">
    <location>
        <begin position="207"/>
        <end position="225"/>
    </location>
</feature>
<feature type="transmembrane region" description="Helical" evidence="1">
    <location>
        <begin position="21"/>
        <end position="42"/>
    </location>
</feature>
<accession>A0ABX5SI80</accession>
<sequence length="267" mass="30182">MASNFFISRILASHAYQMVMTVIIMIMIGTFIGIHPFNYGLYEGHALLRMTFVLVSNGDSSFSFLSTTMHSMLPIFILGGVTFNQINDHKSGFNLSVIARLGQKKYLQQLYMGSGIMSALLFVIPLIINHLVVLITKLLVSKTYVDPLNADVMLPLKTDAIWQWGVWSWQHLIVTDLVYSILNTWLFILFGTLLVSLALIITKTYQLVLLALAMYLPFWGGSYSVNKLMQPIVPAYIEKIMFAYIALTVSILVINVTVYRHFAKQVI</sequence>
<feature type="transmembrane region" description="Helical" evidence="1">
    <location>
        <begin position="62"/>
        <end position="83"/>
    </location>
</feature>
<evidence type="ECO:0000313" key="2">
    <source>
        <dbReference type="EMBL" id="QBR46773.1"/>
    </source>
</evidence>
<name>A0ABX5SI80_9LACO</name>
<keyword evidence="1" id="KW-0812">Transmembrane</keyword>
<evidence type="ECO:0000256" key="1">
    <source>
        <dbReference type="SAM" id="Phobius"/>
    </source>
</evidence>
<protein>
    <submittedName>
        <fullName evidence="2">Uncharacterized protein</fullName>
    </submittedName>
</protein>
<feature type="transmembrane region" description="Helical" evidence="1">
    <location>
        <begin position="177"/>
        <end position="200"/>
    </location>
</feature>
<organism evidence="2 3">
    <name type="scientific">Leuconostoc kimchii</name>
    <dbReference type="NCBI Taxonomy" id="136609"/>
    <lineage>
        <taxon>Bacteria</taxon>
        <taxon>Bacillati</taxon>
        <taxon>Bacillota</taxon>
        <taxon>Bacilli</taxon>
        <taxon>Lactobacillales</taxon>
        <taxon>Lactobacillaceae</taxon>
        <taxon>Leuconostoc</taxon>
    </lineage>
</organism>
<gene>
    <name evidence="2" type="ORF">EW139_00990</name>
</gene>
<feature type="transmembrane region" description="Helical" evidence="1">
    <location>
        <begin position="240"/>
        <end position="259"/>
    </location>
</feature>
<feature type="transmembrane region" description="Helical" evidence="1">
    <location>
        <begin position="110"/>
        <end position="135"/>
    </location>
</feature>
<reference evidence="2 3" key="1">
    <citation type="submission" date="2019-03" db="EMBL/GenBank/DDBJ databases">
        <title>Complete Genome Sequence of Leuconostoc kimchii strain NKJ218 Isolated from Homemade Kimchi.</title>
        <authorList>
            <person name="Jung J.Y."/>
            <person name="Jin H.M."/>
            <person name="Jung J.-W."/>
            <person name="Lee S.-Y."/>
            <person name="Ryu B.-G."/>
            <person name="Han S.-S."/>
            <person name="Kang H.K."/>
            <person name="Choi H.W."/>
            <person name="Chung E.J."/>
            <person name="Choi K.-M."/>
        </authorList>
    </citation>
    <scope>NUCLEOTIDE SEQUENCE [LARGE SCALE GENOMIC DNA]</scope>
    <source>
        <strain evidence="2 3">NKJ218</strain>
    </source>
</reference>
<proteinExistence type="predicted"/>
<dbReference type="Proteomes" id="UP000295756">
    <property type="component" value="Chromosome"/>
</dbReference>
<evidence type="ECO:0000313" key="3">
    <source>
        <dbReference type="Proteomes" id="UP000295756"/>
    </source>
</evidence>
<dbReference type="RefSeq" id="WP_013975414.1">
    <property type="nucleotide sequence ID" value="NZ_CP037939.1"/>
</dbReference>
<dbReference type="EMBL" id="CP037939">
    <property type="protein sequence ID" value="QBR46773.1"/>
    <property type="molecule type" value="Genomic_DNA"/>
</dbReference>